<dbReference type="RefSeq" id="WP_072948308.1">
    <property type="nucleotide sequence ID" value="NZ_FRCT01000002.1"/>
</dbReference>
<dbReference type="InterPro" id="IPR013319">
    <property type="entry name" value="GH11/12"/>
</dbReference>
<evidence type="ECO:0000313" key="3">
    <source>
        <dbReference type="Proteomes" id="UP000184394"/>
    </source>
</evidence>
<dbReference type="GO" id="GO:0045493">
    <property type="term" value="P:xylan catabolic process"/>
    <property type="evidence" value="ECO:0007669"/>
    <property type="project" value="TreeGrafter"/>
</dbReference>
<dbReference type="EMBL" id="FRCT01000002">
    <property type="protein sequence ID" value="SHM21869.1"/>
    <property type="molecule type" value="Genomic_DNA"/>
</dbReference>
<evidence type="ECO:0000259" key="1">
    <source>
        <dbReference type="PROSITE" id="PS51781"/>
    </source>
</evidence>
<dbReference type="InterPro" id="IPR001137">
    <property type="entry name" value="Glyco_hydro_11"/>
</dbReference>
<dbReference type="AlphaFoldDB" id="A0A1M7H142"/>
<keyword evidence="2" id="KW-0378">Hydrolase</keyword>
<sequence length="1087" mass="122737">MRIRTRSFLSAVISAALCIEGVPLQTANADIIIDHNCSGIDKGYYYEIANNDKDSQPEFRVMTNGNYSCSWDNEEEFSAARAMKFASPVEYSKLGAISYKYWKRIDIERLAKDKDAYVRFGVRLHNSNGDVFDIVEVDSSSDNKNITEKQSGYKKIGTLASKEAINDYTIFGPSADEPLDVAYTLYVRENEDKKSNTFLCRRDVPMNVNNDIENERRININDKLDAIAAAGYDLGDITDIGLFLESAYSKGEATIFTYDISIENMPEIAPDEYDDEEAPIIVKDYDYGVRTGYYYGIDSRFTDDKIEVIAPSLFKAEWDSRENKYNCDPYFERGKQYESGQSYKAVSGSSIDYTMNFDVEGSFAVSAAAKLSSLELTDKFQSAELYVVDACSEGWQPSEWSKKIDDFSAEGTEYEVYDGSQGLMGTGKTQVTKRYFFISKDAVKNGKKGTVTAKHDMKPYMEYVYGLGEPLGSPKVIVAQINGYVSKGSAELVKNEITLPEFIKDDGEFERAKRRIDISGFNSDVYVNGLTYGKQDYNMSMKGYAGEKLNCEWNSDSAPIIGSSDYEYGRDFYVGLNNLDEGRGNSVIGNSEDLLIDYSIDIGDVKAIKDDHYWVIGGSITSYNTAALNGNENIDDYTDCNIFIADKWEGEFAFRKPSFNDPKEFGTIESNGVKYDVIVSMPDVKKGNSEYVLLKRQEQPEPVEASDVSDGHKRYTGSIDAADIIKKLNGLGIKTYDIWNAYFVLDVYGNEGSAVINSVDVKGMKNEEITYTNDDLDKLSAFILGKKVDIKEGTDYDVNGDGVWDTYDLCLMRKQLAKNNNEAYVEPDNRCVFGTTYIVNGENVNLYRGPGKNYEAVASIPVEIQLTELGYQNNHDSWFFTQYDGKYGWISLNDAVSPYYAGAQWGKPVIYLYPEEETDVHVELELTTSELYTTYPKYNNGWDVTAYPDGSLLNKADGTHHKYLFWESVNSRTRFDFSKGFCVAGSDTESFLKEKLTYMGLTEEEMNEFIVYWLPKMEHNEYNLITFQGDLYTDAAKLDITPSPDSLLRIFMVYAPLEDAIDIEPQQLDSFERNGFTVVEWGGTEVR</sequence>
<gene>
    <name evidence="2" type="ORF">SAMN04487860_10240</name>
</gene>
<dbReference type="GO" id="GO:0004553">
    <property type="term" value="F:hydrolase activity, hydrolyzing O-glycosyl compounds"/>
    <property type="evidence" value="ECO:0007669"/>
    <property type="project" value="InterPro"/>
</dbReference>
<accession>A0A1M7H142</accession>
<dbReference type="Gene3D" id="2.60.120.180">
    <property type="match status" value="3"/>
</dbReference>
<organism evidence="2 3">
    <name type="scientific">Ruminococcus flavefaciens</name>
    <dbReference type="NCBI Taxonomy" id="1265"/>
    <lineage>
        <taxon>Bacteria</taxon>
        <taxon>Bacillati</taxon>
        <taxon>Bacillota</taxon>
        <taxon>Clostridia</taxon>
        <taxon>Eubacteriales</taxon>
        <taxon>Oscillospiraceae</taxon>
        <taxon>Ruminococcus</taxon>
    </lineage>
</organism>
<reference evidence="2 3" key="1">
    <citation type="submission" date="2016-11" db="EMBL/GenBank/DDBJ databases">
        <authorList>
            <person name="Jaros S."/>
            <person name="Januszkiewicz K."/>
            <person name="Wedrychowicz H."/>
        </authorList>
    </citation>
    <scope>NUCLEOTIDE SEQUENCE [LARGE SCALE GENOMIC DNA]</scope>
    <source>
        <strain evidence="2 3">Y1</strain>
    </source>
</reference>
<evidence type="ECO:0000313" key="2">
    <source>
        <dbReference type="EMBL" id="SHM21869.1"/>
    </source>
</evidence>
<protein>
    <submittedName>
        <fullName evidence="2">Glycosyl hydrolases family 11</fullName>
    </submittedName>
</protein>
<proteinExistence type="predicted"/>
<dbReference type="PANTHER" id="PTHR46828">
    <property type="entry name" value="ENDO-1,4-BETA-XYLANASE A-RELATED"/>
    <property type="match status" value="1"/>
</dbReference>
<name>A0A1M7H142_RUMFL</name>
<dbReference type="Proteomes" id="UP000184394">
    <property type="component" value="Unassembled WGS sequence"/>
</dbReference>
<dbReference type="PANTHER" id="PTHR46828:SF2">
    <property type="entry name" value="ENDO-1,4-BETA-XYLANASE A-RELATED"/>
    <property type="match status" value="1"/>
</dbReference>
<dbReference type="InterPro" id="IPR003646">
    <property type="entry name" value="SH3-like_bac-type"/>
</dbReference>
<dbReference type="Gene3D" id="2.30.30.40">
    <property type="entry name" value="SH3 Domains"/>
    <property type="match status" value="1"/>
</dbReference>
<feature type="domain" description="SH3b" evidence="1">
    <location>
        <begin position="834"/>
        <end position="899"/>
    </location>
</feature>
<dbReference type="PROSITE" id="PS51781">
    <property type="entry name" value="SH3B"/>
    <property type="match status" value="1"/>
</dbReference>